<accession>A0A562ICL3</accession>
<dbReference type="Proteomes" id="UP000319825">
    <property type="component" value="Unassembled WGS sequence"/>
</dbReference>
<dbReference type="AlphaFoldDB" id="A0A562ICL3"/>
<keyword evidence="2" id="KW-1185">Reference proteome</keyword>
<comment type="caution">
    <text evidence="1">The sequence shown here is derived from an EMBL/GenBank/DDBJ whole genome shotgun (WGS) entry which is preliminary data.</text>
</comment>
<reference evidence="1 2" key="1">
    <citation type="submission" date="2019-07" db="EMBL/GenBank/DDBJ databases">
        <title>R&amp;d 2014.</title>
        <authorList>
            <person name="Klenk H.-P."/>
        </authorList>
    </citation>
    <scope>NUCLEOTIDE SEQUENCE [LARGE SCALE GENOMIC DNA]</scope>
    <source>
        <strain evidence="1 2">DSM 43868</strain>
    </source>
</reference>
<evidence type="ECO:0000313" key="2">
    <source>
        <dbReference type="Proteomes" id="UP000319825"/>
    </source>
</evidence>
<evidence type="ECO:0000313" key="1">
    <source>
        <dbReference type="EMBL" id="TWH68453.1"/>
    </source>
</evidence>
<name>A0A562ICL3_MICOL</name>
<dbReference type="EMBL" id="VLKE01000001">
    <property type="protein sequence ID" value="TWH68453.1"/>
    <property type="molecule type" value="Genomic_DNA"/>
</dbReference>
<sequence length="55" mass="6102">MRRRRSKSRAAARVEGYPTPPVNRAQVDAMAPVLVPFRSTLNGVTVYRLAPGHRA</sequence>
<protein>
    <submittedName>
        <fullName evidence="1">Uncharacterized protein</fullName>
    </submittedName>
</protein>
<gene>
    <name evidence="1" type="ORF">JD77_03446</name>
</gene>
<proteinExistence type="predicted"/>
<organism evidence="1 2">
    <name type="scientific">Micromonospora olivasterospora</name>
    <dbReference type="NCBI Taxonomy" id="1880"/>
    <lineage>
        <taxon>Bacteria</taxon>
        <taxon>Bacillati</taxon>
        <taxon>Actinomycetota</taxon>
        <taxon>Actinomycetes</taxon>
        <taxon>Micromonosporales</taxon>
        <taxon>Micromonosporaceae</taxon>
        <taxon>Micromonospora</taxon>
    </lineage>
</organism>